<evidence type="ECO:0000256" key="1">
    <source>
        <dbReference type="SAM" id="Phobius"/>
    </source>
</evidence>
<reference evidence="2 3" key="1">
    <citation type="submission" date="2020-04" db="EMBL/GenBank/DDBJ databases">
        <title>Rhizobium sp. S-51 isolated from soil.</title>
        <authorList>
            <person name="Dahal R.H."/>
        </authorList>
    </citation>
    <scope>NUCLEOTIDE SEQUENCE [LARGE SCALE GENOMIC DNA]</scope>
    <source>
        <strain evidence="2 3">S-51</strain>
    </source>
</reference>
<feature type="transmembrane region" description="Helical" evidence="1">
    <location>
        <begin position="58"/>
        <end position="82"/>
    </location>
</feature>
<feature type="transmembrane region" description="Helical" evidence="1">
    <location>
        <begin position="24"/>
        <end position="46"/>
    </location>
</feature>
<proteinExistence type="predicted"/>
<dbReference type="AlphaFoldDB" id="A0A7Y0AUF0"/>
<protein>
    <submittedName>
        <fullName evidence="2">Uncharacterized protein</fullName>
    </submittedName>
</protein>
<comment type="caution">
    <text evidence="2">The sequence shown here is derived from an EMBL/GenBank/DDBJ whole genome shotgun (WGS) entry which is preliminary data.</text>
</comment>
<keyword evidence="1" id="KW-0472">Membrane</keyword>
<feature type="transmembrane region" description="Helical" evidence="1">
    <location>
        <begin position="138"/>
        <end position="161"/>
    </location>
</feature>
<organism evidence="2 3">
    <name type="scientific">Rhizobium terricola</name>
    <dbReference type="NCBI Taxonomy" id="2728849"/>
    <lineage>
        <taxon>Bacteria</taxon>
        <taxon>Pseudomonadati</taxon>
        <taxon>Pseudomonadota</taxon>
        <taxon>Alphaproteobacteria</taxon>
        <taxon>Hyphomicrobiales</taxon>
        <taxon>Rhizobiaceae</taxon>
        <taxon>Rhizobium/Agrobacterium group</taxon>
        <taxon>Rhizobium</taxon>
    </lineage>
</organism>
<gene>
    <name evidence="2" type="ORF">HHL25_05805</name>
</gene>
<evidence type="ECO:0000313" key="3">
    <source>
        <dbReference type="Proteomes" id="UP000541470"/>
    </source>
</evidence>
<dbReference type="Proteomes" id="UP000541470">
    <property type="component" value="Unassembled WGS sequence"/>
</dbReference>
<accession>A0A7Y0AUF0</accession>
<feature type="transmembrane region" description="Helical" evidence="1">
    <location>
        <begin position="103"/>
        <end position="132"/>
    </location>
</feature>
<keyword evidence="3" id="KW-1185">Reference proteome</keyword>
<name>A0A7Y0AUF0_9HYPH</name>
<keyword evidence="1" id="KW-0812">Transmembrane</keyword>
<keyword evidence="1" id="KW-1133">Transmembrane helix</keyword>
<evidence type="ECO:0000313" key="2">
    <source>
        <dbReference type="EMBL" id="NML73639.1"/>
    </source>
</evidence>
<dbReference type="RefSeq" id="WP_169588129.1">
    <property type="nucleotide sequence ID" value="NZ_JABBGK010000001.1"/>
</dbReference>
<sequence length="185" mass="20548">MAAEPTLLEAMIAARKLGYKQRGFISIFPIRIILLILIPSSFVLYATEPDEFMLPDGGTISVLSAMLVVYGFFGAATVAALTQINEIATRFPFSDFLKQQNVFSIYTALPQYVFIVEIFSIILCCGLIIATSFCGDRINIYVVLISSGTTVYCCLVTIDLLNVIRGLSHHFSEYQKILHEESKTL</sequence>
<dbReference type="EMBL" id="JABBGK010000001">
    <property type="protein sequence ID" value="NML73639.1"/>
    <property type="molecule type" value="Genomic_DNA"/>
</dbReference>